<dbReference type="EMBL" id="JAODUO010000801">
    <property type="protein sequence ID" value="KAK2174442.1"/>
    <property type="molecule type" value="Genomic_DNA"/>
</dbReference>
<protein>
    <submittedName>
        <fullName evidence="1">Uncharacterized protein</fullName>
    </submittedName>
</protein>
<proteinExistence type="predicted"/>
<evidence type="ECO:0000313" key="1">
    <source>
        <dbReference type="EMBL" id="KAK2174442.1"/>
    </source>
</evidence>
<keyword evidence="2" id="KW-1185">Reference proteome</keyword>
<gene>
    <name evidence="1" type="ORF">NP493_801g01038</name>
</gene>
<name>A0AAD9NL93_RIDPI</name>
<dbReference type="AlphaFoldDB" id="A0AAD9NL93"/>
<comment type="caution">
    <text evidence="1">The sequence shown here is derived from an EMBL/GenBank/DDBJ whole genome shotgun (WGS) entry which is preliminary data.</text>
</comment>
<evidence type="ECO:0000313" key="2">
    <source>
        <dbReference type="Proteomes" id="UP001209878"/>
    </source>
</evidence>
<sequence length="112" mass="12041">MSFPCGGLAERAYGRRESALTSLPAGGYGLTSAVRHTRTYACIHCLHVTAVHEPCACAALQIQCVFVCVSVLYRDARVVNAANLPNPTHLTNAAEKSSTVALRFAVCMWNMV</sequence>
<organism evidence="1 2">
    <name type="scientific">Ridgeia piscesae</name>
    <name type="common">Tubeworm</name>
    <dbReference type="NCBI Taxonomy" id="27915"/>
    <lineage>
        <taxon>Eukaryota</taxon>
        <taxon>Metazoa</taxon>
        <taxon>Spiralia</taxon>
        <taxon>Lophotrochozoa</taxon>
        <taxon>Annelida</taxon>
        <taxon>Polychaeta</taxon>
        <taxon>Sedentaria</taxon>
        <taxon>Canalipalpata</taxon>
        <taxon>Sabellida</taxon>
        <taxon>Siboglinidae</taxon>
        <taxon>Ridgeia</taxon>
    </lineage>
</organism>
<dbReference type="Proteomes" id="UP001209878">
    <property type="component" value="Unassembled WGS sequence"/>
</dbReference>
<reference evidence="1" key="1">
    <citation type="journal article" date="2023" name="Mol. Biol. Evol.">
        <title>Third-Generation Sequencing Reveals the Adaptive Role of the Epigenome in Three Deep-Sea Polychaetes.</title>
        <authorList>
            <person name="Perez M."/>
            <person name="Aroh O."/>
            <person name="Sun Y."/>
            <person name="Lan Y."/>
            <person name="Juniper S.K."/>
            <person name="Young C.R."/>
            <person name="Angers B."/>
            <person name="Qian P.Y."/>
        </authorList>
    </citation>
    <scope>NUCLEOTIDE SEQUENCE</scope>
    <source>
        <strain evidence="1">R07B-5</strain>
    </source>
</reference>
<accession>A0AAD9NL93</accession>